<feature type="region of interest" description="Disordered" evidence="1">
    <location>
        <begin position="57"/>
        <end position="76"/>
    </location>
</feature>
<protein>
    <submittedName>
        <fullName evidence="3">Pol polyprotein</fullName>
    </submittedName>
</protein>
<dbReference type="Gene3D" id="3.30.420.10">
    <property type="entry name" value="Ribonuclease H-like superfamily/Ribonuclease H"/>
    <property type="match status" value="2"/>
</dbReference>
<dbReference type="GO" id="GO:0003676">
    <property type="term" value="F:nucleic acid binding"/>
    <property type="evidence" value="ECO:0007669"/>
    <property type="project" value="InterPro"/>
</dbReference>
<dbReference type="GO" id="GO:0015074">
    <property type="term" value="P:DNA integration"/>
    <property type="evidence" value="ECO:0007669"/>
    <property type="project" value="InterPro"/>
</dbReference>
<evidence type="ECO:0000313" key="4">
    <source>
        <dbReference type="Proteomes" id="UP000257109"/>
    </source>
</evidence>
<evidence type="ECO:0000256" key="1">
    <source>
        <dbReference type="SAM" id="MobiDB-lite"/>
    </source>
</evidence>
<dbReference type="InterPro" id="IPR036397">
    <property type="entry name" value="RNaseH_sf"/>
</dbReference>
<dbReference type="PANTHER" id="PTHR48475:SF1">
    <property type="entry name" value="RNASE H TYPE-1 DOMAIN-CONTAINING PROTEIN"/>
    <property type="match status" value="1"/>
</dbReference>
<dbReference type="InterPro" id="IPR001584">
    <property type="entry name" value="Integrase_cat-core"/>
</dbReference>
<dbReference type="InterPro" id="IPR043502">
    <property type="entry name" value="DNA/RNA_pol_sf"/>
</dbReference>
<dbReference type="OrthoDB" id="654211at2759"/>
<organism evidence="3 4">
    <name type="scientific">Mucuna pruriens</name>
    <name type="common">Velvet bean</name>
    <name type="synonym">Dolichos pruriens</name>
    <dbReference type="NCBI Taxonomy" id="157652"/>
    <lineage>
        <taxon>Eukaryota</taxon>
        <taxon>Viridiplantae</taxon>
        <taxon>Streptophyta</taxon>
        <taxon>Embryophyta</taxon>
        <taxon>Tracheophyta</taxon>
        <taxon>Spermatophyta</taxon>
        <taxon>Magnoliopsida</taxon>
        <taxon>eudicotyledons</taxon>
        <taxon>Gunneridae</taxon>
        <taxon>Pentapetalae</taxon>
        <taxon>rosids</taxon>
        <taxon>fabids</taxon>
        <taxon>Fabales</taxon>
        <taxon>Fabaceae</taxon>
        <taxon>Papilionoideae</taxon>
        <taxon>50 kb inversion clade</taxon>
        <taxon>NPAAA clade</taxon>
        <taxon>indigoferoid/millettioid clade</taxon>
        <taxon>Phaseoleae</taxon>
        <taxon>Mucuna</taxon>
    </lineage>
</organism>
<gene>
    <name evidence="3" type="primary">pol</name>
    <name evidence="3" type="ORF">CR513_25530</name>
</gene>
<dbReference type="InterPro" id="IPR012337">
    <property type="entry name" value="RNaseH-like_sf"/>
</dbReference>
<dbReference type="Gene3D" id="3.30.70.270">
    <property type="match status" value="1"/>
</dbReference>
<dbReference type="PANTHER" id="PTHR48475">
    <property type="entry name" value="RIBONUCLEASE H"/>
    <property type="match status" value="1"/>
</dbReference>
<dbReference type="EMBL" id="QJKJ01004884">
    <property type="protein sequence ID" value="RDX92350.1"/>
    <property type="molecule type" value="Genomic_DNA"/>
</dbReference>
<accession>A0A371GPA2</accession>
<dbReference type="SUPFAM" id="SSF56672">
    <property type="entry name" value="DNA/RNA polymerases"/>
    <property type="match status" value="1"/>
</dbReference>
<evidence type="ECO:0000313" key="3">
    <source>
        <dbReference type="EMBL" id="RDX92350.1"/>
    </source>
</evidence>
<dbReference type="InterPro" id="IPR002156">
    <property type="entry name" value="RNaseH_domain"/>
</dbReference>
<name>A0A371GPA2_MUCPR</name>
<dbReference type="GO" id="GO:0004523">
    <property type="term" value="F:RNA-DNA hybrid ribonuclease activity"/>
    <property type="evidence" value="ECO:0007669"/>
    <property type="project" value="InterPro"/>
</dbReference>
<dbReference type="Pfam" id="PF00665">
    <property type="entry name" value="rve"/>
    <property type="match status" value="1"/>
</dbReference>
<dbReference type="AlphaFoldDB" id="A0A371GPA2"/>
<dbReference type="CDD" id="cd09279">
    <property type="entry name" value="RNase_HI_like"/>
    <property type="match status" value="1"/>
</dbReference>
<evidence type="ECO:0000259" key="2">
    <source>
        <dbReference type="PROSITE" id="PS50994"/>
    </source>
</evidence>
<sequence>MPAPKTETKVRGFLGRINYISRFISQLIATCIPIFKLLRKNQKDGVESGLPRSLLENQTIPGEASRPHLGCTRERKSVGGVNGAAKRLRQYMLAHTTWLISKTDPINQKAIIKGSALAKHLAHHPIPDYHSLLHEFPDEHIMIVEETKSEPDGWRLWFDGASNLLGNEIGAVLASLKGQCFPFLARLRFDCTNNMAKYEACAMRIMMALEHQVKELKVFDDSTLVIYQLHGECEMRDAKLILYHNHVTEMSEHFDKITFHYVPRDKNQMDDALATLSAMLQVNEGQEMSIHIWHQSKITHCQHLDQDESETDDKPRYHDIKRYLKKGVYPEGVTENDKRTLRRLAFDFFLSGAICYKKSADFTLLHCVDDHEAKGIIKEVHEGTFGAHTNVLCLSSQNPQSRILLDQDGGLDIIGPIEPKASNGHRFILVVIDYFTKWVEAASYPNVTKSIVVKLIKRDIICRYGLPAHIITDNGTNLNNKMMTELCEQFKIKHHNYTPYRPKMNEVVEAANKK</sequence>
<dbReference type="SUPFAM" id="SSF53098">
    <property type="entry name" value="Ribonuclease H-like"/>
    <property type="match status" value="2"/>
</dbReference>
<dbReference type="InterPro" id="IPR043128">
    <property type="entry name" value="Rev_trsase/Diguanyl_cyclase"/>
</dbReference>
<dbReference type="Proteomes" id="UP000257109">
    <property type="component" value="Unassembled WGS sequence"/>
</dbReference>
<proteinExistence type="predicted"/>
<keyword evidence="4" id="KW-1185">Reference proteome</keyword>
<dbReference type="STRING" id="157652.A0A371GPA2"/>
<reference evidence="3" key="1">
    <citation type="submission" date="2018-05" db="EMBL/GenBank/DDBJ databases">
        <title>Draft genome of Mucuna pruriens seed.</title>
        <authorList>
            <person name="Nnadi N.E."/>
            <person name="Vos R."/>
            <person name="Hasami M.H."/>
            <person name="Devisetty U.K."/>
            <person name="Aguiy J.C."/>
        </authorList>
    </citation>
    <scope>NUCLEOTIDE SEQUENCE [LARGE SCALE GENOMIC DNA]</scope>
    <source>
        <strain evidence="3">JCA_2017</strain>
    </source>
</reference>
<feature type="domain" description="Integrase catalytic" evidence="2">
    <location>
        <begin position="395"/>
        <end position="514"/>
    </location>
</feature>
<comment type="caution">
    <text evidence="3">The sequence shown here is derived from an EMBL/GenBank/DDBJ whole genome shotgun (WGS) entry which is preliminary data.</text>
</comment>
<dbReference type="PROSITE" id="PS50994">
    <property type="entry name" value="INTEGRASE"/>
    <property type="match status" value="1"/>
</dbReference>
<feature type="non-terminal residue" evidence="3">
    <location>
        <position position="1"/>
    </location>
</feature>
<dbReference type="Pfam" id="PF13456">
    <property type="entry name" value="RVT_3"/>
    <property type="match status" value="1"/>
</dbReference>